<feature type="chain" id="PRO_5004581260" evidence="2">
    <location>
        <begin position="24"/>
        <end position="99"/>
    </location>
</feature>
<dbReference type="AlphaFoldDB" id="T1KDJ9"/>
<dbReference type="EnsemblMetazoa" id="tetur09g03190.1">
    <property type="protein sequence ID" value="tetur09g03190.1"/>
    <property type="gene ID" value="tetur09g03190"/>
</dbReference>
<sequence length="99" mass="9862">MVNVKLLLAVSLICVALFKSSQAYSINAAQIDAIEDGGDRWVMNLAPGMDKPDTEGGMPPPPPAGGPPPPPPPPGGPPSGPPSGPGGPPSPPEGMPKKP</sequence>
<reference evidence="3" key="2">
    <citation type="submission" date="2015-06" db="UniProtKB">
        <authorList>
            <consortium name="EnsemblMetazoa"/>
        </authorList>
    </citation>
    <scope>IDENTIFICATION</scope>
</reference>
<dbReference type="EMBL" id="CAEY01002017">
    <property type="status" value="NOT_ANNOTATED_CDS"/>
    <property type="molecule type" value="Genomic_DNA"/>
</dbReference>
<protein>
    <submittedName>
        <fullName evidence="3">Uncharacterized protein</fullName>
    </submittedName>
</protein>
<proteinExistence type="predicted"/>
<feature type="region of interest" description="Disordered" evidence="1">
    <location>
        <begin position="42"/>
        <end position="99"/>
    </location>
</feature>
<evidence type="ECO:0000313" key="3">
    <source>
        <dbReference type="EnsemblMetazoa" id="tetur09g03190.1"/>
    </source>
</evidence>
<evidence type="ECO:0000313" key="4">
    <source>
        <dbReference type="Proteomes" id="UP000015104"/>
    </source>
</evidence>
<evidence type="ECO:0000256" key="1">
    <source>
        <dbReference type="SAM" id="MobiDB-lite"/>
    </source>
</evidence>
<feature type="compositionally biased region" description="Pro residues" evidence="1">
    <location>
        <begin position="58"/>
        <end position="99"/>
    </location>
</feature>
<keyword evidence="2" id="KW-0732">Signal</keyword>
<dbReference type="HOGENOM" id="CLU_2323349_0_0_1"/>
<organism evidence="3 4">
    <name type="scientific">Tetranychus urticae</name>
    <name type="common">Two-spotted spider mite</name>
    <dbReference type="NCBI Taxonomy" id="32264"/>
    <lineage>
        <taxon>Eukaryota</taxon>
        <taxon>Metazoa</taxon>
        <taxon>Ecdysozoa</taxon>
        <taxon>Arthropoda</taxon>
        <taxon>Chelicerata</taxon>
        <taxon>Arachnida</taxon>
        <taxon>Acari</taxon>
        <taxon>Acariformes</taxon>
        <taxon>Trombidiformes</taxon>
        <taxon>Prostigmata</taxon>
        <taxon>Eleutherengona</taxon>
        <taxon>Raphignathae</taxon>
        <taxon>Tetranychoidea</taxon>
        <taxon>Tetranychidae</taxon>
        <taxon>Tetranychus</taxon>
    </lineage>
</organism>
<accession>T1KDJ9</accession>
<gene>
    <name evidence="3" type="primary">107362851</name>
</gene>
<keyword evidence="4" id="KW-1185">Reference proteome</keyword>
<dbReference type="KEGG" id="tut:107362851"/>
<dbReference type="Proteomes" id="UP000015104">
    <property type="component" value="Unassembled WGS sequence"/>
</dbReference>
<reference evidence="4" key="1">
    <citation type="submission" date="2011-08" db="EMBL/GenBank/DDBJ databases">
        <authorList>
            <person name="Rombauts S."/>
        </authorList>
    </citation>
    <scope>NUCLEOTIDE SEQUENCE</scope>
    <source>
        <strain evidence="4">London</strain>
    </source>
</reference>
<feature type="signal peptide" evidence="2">
    <location>
        <begin position="1"/>
        <end position="23"/>
    </location>
</feature>
<evidence type="ECO:0000256" key="2">
    <source>
        <dbReference type="SAM" id="SignalP"/>
    </source>
</evidence>
<name>T1KDJ9_TETUR</name>